<dbReference type="EMBL" id="CP030117">
    <property type="protein sequence ID" value="AWX58822.1"/>
    <property type="molecule type" value="Genomic_DNA"/>
</dbReference>
<dbReference type="SUPFAM" id="SSF55804">
    <property type="entry name" value="Phoshotransferase/anion transport protein"/>
    <property type="match status" value="1"/>
</dbReference>
<keyword evidence="6" id="KW-0808">Transferase</keyword>
<dbReference type="Proteomes" id="UP000036061">
    <property type="component" value="Chromosome"/>
</dbReference>
<evidence type="ECO:0000256" key="10">
    <source>
        <dbReference type="ARBA" id="ARBA00030956"/>
    </source>
</evidence>
<keyword evidence="5" id="KW-0762">Sugar transport</keyword>
<evidence type="ECO:0000313" key="14">
    <source>
        <dbReference type="Proteomes" id="UP000036061"/>
    </source>
</evidence>
<keyword evidence="4" id="KW-0597">Phosphoprotein</keyword>
<gene>
    <name evidence="13" type="ORF">AB432_028920</name>
</gene>
<evidence type="ECO:0000256" key="11">
    <source>
        <dbReference type="ARBA" id="ARBA00030962"/>
    </source>
</evidence>
<dbReference type="Gene3D" id="3.40.930.10">
    <property type="entry name" value="Mannitol-specific EII, Chain A"/>
    <property type="match status" value="1"/>
</dbReference>
<proteinExistence type="predicted"/>
<name>A0A2Z4MQL0_BREBE</name>
<keyword evidence="3" id="KW-0813">Transport</keyword>
<reference evidence="13 14" key="1">
    <citation type="journal article" date="2015" name="Genome Announc.">
        <title>Draft Genome Sequence of Brevibacillus brevis DZQ7, a Plant Growth-Promoting Rhizobacterium with Broad-Spectrum Antimicrobial Activity.</title>
        <authorList>
            <person name="Hou Q."/>
            <person name="Wang C."/>
            <person name="Hou X."/>
            <person name="Xia Z."/>
            <person name="Ye J."/>
            <person name="Liu K."/>
            <person name="Liu H."/>
            <person name="Wang J."/>
            <person name="Guo H."/>
            <person name="Yu X."/>
            <person name="Yang Y."/>
            <person name="Du B."/>
            <person name="Ding Y."/>
        </authorList>
    </citation>
    <scope>NUCLEOTIDE SEQUENCE [LARGE SCALE GENOMIC DNA]</scope>
    <source>
        <strain evidence="13 14">DZQ7</strain>
    </source>
</reference>
<protein>
    <recommendedName>
        <fullName evidence="2">Mannitol-specific phosphotransferase enzyme IIA component</fullName>
    </recommendedName>
    <alternativeName>
        <fullName evidence="10">EIIA</fullName>
    </alternativeName>
    <alternativeName>
        <fullName evidence="11">EIII</fullName>
    </alternativeName>
    <alternativeName>
        <fullName evidence="9">PTS system mannitol-specific EIIA component</fullName>
    </alternativeName>
</protein>
<dbReference type="CDD" id="cd00211">
    <property type="entry name" value="PTS_IIA_fru"/>
    <property type="match status" value="1"/>
</dbReference>
<keyword evidence="7" id="KW-0598">Phosphotransferase system</keyword>
<dbReference type="RefSeq" id="WP_048035236.1">
    <property type="nucleotide sequence ID" value="NZ_CP030117.1"/>
</dbReference>
<accession>A0A2Z4MQL0</accession>
<dbReference type="InterPro" id="IPR050893">
    <property type="entry name" value="Sugar_PTS"/>
</dbReference>
<evidence type="ECO:0000256" key="5">
    <source>
        <dbReference type="ARBA" id="ARBA00022597"/>
    </source>
</evidence>
<evidence type="ECO:0000256" key="4">
    <source>
        <dbReference type="ARBA" id="ARBA00022553"/>
    </source>
</evidence>
<dbReference type="InterPro" id="IPR016152">
    <property type="entry name" value="PTrfase/Anion_transptr"/>
</dbReference>
<evidence type="ECO:0000256" key="6">
    <source>
        <dbReference type="ARBA" id="ARBA00022679"/>
    </source>
</evidence>
<comment type="function">
    <text evidence="1">The phosphoenolpyruvate-dependent sugar phosphotransferase system (sugar PTS), a major carbohydrate active transport system, catalyzes the phosphorylation of incoming sugar substrates concomitantly with their translocation across the cell membrane. The enzyme II CmtAB PTS system is involved in D-mannitol transport.</text>
</comment>
<feature type="domain" description="PTS EIIA type-2" evidence="12">
    <location>
        <begin position="3"/>
        <end position="143"/>
    </location>
</feature>
<evidence type="ECO:0000259" key="12">
    <source>
        <dbReference type="PROSITE" id="PS51094"/>
    </source>
</evidence>
<organism evidence="13 14">
    <name type="scientific">Brevibacillus brevis</name>
    <name type="common">Bacillus brevis</name>
    <dbReference type="NCBI Taxonomy" id="1393"/>
    <lineage>
        <taxon>Bacteria</taxon>
        <taxon>Bacillati</taxon>
        <taxon>Bacillota</taxon>
        <taxon>Bacilli</taxon>
        <taxon>Bacillales</taxon>
        <taxon>Paenibacillaceae</taxon>
        <taxon>Brevibacillus</taxon>
    </lineage>
</organism>
<evidence type="ECO:0000256" key="1">
    <source>
        <dbReference type="ARBA" id="ARBA00002434"/>
    </source>
</evidence>
<evidence type="ECO:0000256" key="7">
    <source>
        <dbReference type="ARBA" id="ARBA00022683"/>
    </source>
</evidence>
<sequence>MKNILTAEKIMLNVKVANKEEAIRLAGQLLVRAGHVTEAYIEKMQEREQLATTYIGSGVAIPHGTNESKAEIQSTGISIIQVPEGVDFGEGNTAYLLVGIAAVGDEHLEVLSNIAILCSEEENVKRIVNAASAEEIIAMFSEEV</sequence>
<evidence type="ECO:0000313" key="13">
    <source>
        <dbReference type="EMBL" id="AWX58822.1"/>
    </source>
</evidence>
<keyword evidence="8" id="KW-0418">Kinase</keyword>
<evidence type="ECO:0000256" key="8">
    <source>
        <dbReference type="ARBA" id="ARBA00022777"/>
    </source>
</evidence>
<dbReference type="PANTHER" id="PTHR30181:SF2">
    <property type="entry name" value="PTS SYSTEM MANNITOL-SPECIFIC EIICBA COMPONENT"/>
    <property type="match status" value="1"/>
</dbReference>
<dbReference type="GO" id="GO:0009401">
    <property type="term" value="P:phosphoenolpyruvate-dependent sugar phosphotransferase system"/>
    <property type="evidence" value="ECO:0007669"/>
    <property type="project" value="UniProtKB-KW"/>
</dbReference>
<dbReference type="AlphaFoldDB" id="A0A2Z4MQL0"/>
<dbReference type="Pfam" id="PF00359">
    <property type="entry name" value="PTS_EIIA_2"/>
    <property type="match status" value="1"/>
</dbReference>
<dbReference type="InterPro" id="IPR002178">
    <property type="entry name" value="PTS_EIIA_type-2_dom"/>
</dbReference>
<dbReference type="GO" id="GO:0016301">
    <property type="term" value="F:kinase activity"/>
    <property type="evidence" value="ECO:0007669"/>
    <property type="project" value="UniProtKB-KW"/>
</dbReference>
<dbReference type="PROSITE" id="PS51094">
    <property type="entry name" value="PTS_EIIA_TYPE_2"/>
    <property type="match status" value="1"/>
</dbReference>
<dbReference type="PANTHER" id="PTHR30181">
    <property type="entry name" value="MANNITOL PERMEASE IIC COMPONENT"/>
    <property type="match status" value="1"/>
</dbReference>
<evidence type="ECO:0000256" key="3">
    <source>
        <dbReference type="ARBA" id="ARBA00022448"/>
    </source>
</evidence>
<evidence type="ECO:0000256" key="9">
    <source>
        <dbReference type="ARBA" id="ARBA00029908"/>
    </source>
</evidence>
<dbReference type="GO" id="GO:0005886">
    <property type="term" value="C:plasma membrane"/>
    <property type="evidence" value="ECO:0007669"/>
    <property type="project" value="TreeGrafter"/>
</dbReference>
<dbReference type="GO" id="GO:0090563">
    <property type="term" value="F:protein-phosphocysteine-sugar phosphotransferase activity"/>
    <property type="evidence" value="ECO:0007669"/>
    <property type="project" value="TreeGrafter"/>
</dbReference>
<evidence type="ECO:0000256" key="2">
    <source>
        <dbReference type="ARBA" id="ARBA00014783"/>
    </source>
</evidence>
<dbReference type="PROSITE" id="PS00372">
    <property type="entry name" value="PTS_EIIA_TYPE_2_HIS"/>
    <property type="match status" value="1"/>
</dbReference>